<evidence type="ECO:0000256" key="5">
    <source>
        <dbReference type="ARBA" id="ARBA00022737"/>
    </source>
</evidence>
<dbReference type="PANTHER" id="PTHR46314:SF2">
    <property type="entry name" value="SOLUTE CARRIER FAMILY 25 MEMBER 44"/>
    <property type="match status" value="1"/>
</dbReference>
<keyword evidence="3 8" id="KW-0813">Transport</keyword>
<dbReference type="Gene3D" id="1.50.40.10">
    <property type="entry name" value="Mitochondrial carrier domain"/>
    <property type="match status" value="2"/>
</dbReference>
<proteinExistence type="inferred from homology"/>
<dbReference type="InterPro" id="IPR018108">
    <property type="entry name" value="MCP_transmembrane"/>
</dbReference>
<dbReference type="Pfam" id="PF00153">
    <property type="entry name" value="Mito_carr"/>
    <property type="match status" value="3"/>
</dbReference>
<dbReference type="GO" id="GO:0009083">
    <property type="term" value="P:branched-chain amino acid catabolic process"/>
    <property type="evidence" value="ECO:0007669"/>
    <property type="project" value="InterPro"/>
</dbReference>
<organism evidence="9 10">
    <name type="scientific">Macrostomum lignano</name>
    <dbReference type="NCBI Taxonomy" id="282301"/>
    <lineage>
        <taxon>Eukaryota</taxon>
        <taxon>Metazoa</taxon>
        <taxon>Spiralia</taxon>
        <taxon>Lophotrochozoa</taxon>
        <taxon>Platyhelminthes</taxon>
        <taxon>Rhabditophora</taxon>
        <taxon>Macrostomorpha</taxon>
        <taxon>Macrostomida</taxon>
        <taxon>Macrostomidae</taxon>
        <taxon>Macrostomum</taxon>
    </lineage>
</organism>
<keyword evidence="6 7" id="KW-0472">Membrane</keyword>
<dbReference type="PROSITE" id="PS50920">
    <property type="entry name" value="SOLCAR"/>
    <property type="match status" value="2"/>
</dbReference>
<comment type="similarity">
    <text evidence="2 8">Belongs to the mitochondrial carrier (TC 2.A.29) family.</text>
</comment>
<keyword evidence="5" id="KW-0677">Repeat</keyword>
<dbReference type="InterPro" id="IPR023395">
    <property type="entry name" value="MCP_dom_sf"/>
</dbReference>
<dbReference type="PANTHER" id="PTHR46314">
    <property type="entry name" value="SOLUTE CARRIER FAMILY 25 MEMBER 44"/>
    <property type="match status" value="1"/>
</dbReference>
<comment type="subcellular location">
    <subcellularLocation>
        <location evidence="1">Membrane</location>
        <topology evidence="1">Multi-pass membrane protein</topology>
    </subcellularLocation>
</comment>
<evidence type="ECO:0000256" key="8">
    <source>
        <dbReference type="RuleBase" id="RU000488"/>
    </source>
</evidence>
<dbReference type="GO" id="GO:0016020">
    <property type="term" value="C:membrane"/>
    <property type="evidence" value="ECO:0007669"/>
    <property type="project" value="UniProtKB-SubCell"/>
</dbReference>
<evidence type="ECO:0000256" key="6">
    <source>
        <dbReference type="ARBA" id="ARBA00023136"/>
    </source>
</evidence>
<dbReference type="InterPro" id="IPR002067">
    <property type="entry name" value="MCP"/>
</dbReference>
<evidence type="ECO:0000256" key="1">
    <source>
        <dbReference type="ARBA" id="ARBA00004141"/>
    </source>
</evidence>
<dbReference type="GO" id="GO:0005739">
    <property type="term" value="C:mitochondrion"/>
    <property type="evidence" value="ECO:0007669"/>
    <property type="project" value="InterPro"/>
</dbReference>
<dbReference type="PRINTS" id="PR00926">
    <property type="entry name" value="MITOCARRIER"/>
</dbReference>
<evidence type="ECO:0000256" key="3">
    <source>
        <dbReference type="ARBA" id="ARBA00022448"/>
    </source>
</evidence>
<feature type="repeat" description="Solcar" evidence="7">
    <location>
        <begin position="162"/>
        <end position="267"/>
    </location>
</feature>
<reference evidence="10" key="1">
    <citation type="submission" date="2016-11" db="UniProtKB">
        <authorList>
            <consortium name="WormBaseParasite"/>
        </authorList>
    </citation>
    <scope>IDENTIFICATION</scope>
</reference>
<dbReference type="GO" id="GO:0015658">
    <property type="term" value="F:branched-chain amino acid transmembrane transporter activity"/>
    <property type="evidence" value="ECO:0007669"/>
    <property type="project" value="InterPro"/>
</dbReference>
<evidence type="ECO:0000313" key="10">
    <source>
        <dbReference type="WBParaSite" id="maker-uti_cns_0001684-snap-gene-0.8-mRNA-1"/>
    </source>
</evidence>
<name>A0A1I8GDS3_9PLAT</name>
<keyword evidence="4 7" id="KW-0812">Transmembrane</keyword>
<dbReference type="InterPro" id="IPR042164">
    <property type="entry name" value="SLC25A44"/>
</dbReference>
<dbReference type="Proteomes" id="UP000095280">
    <property type="component" value="Unplaced"/>
</dbReference>
<evidence type="ECO:0000313" key="9">
    <source>
        <dbReference type="Proteomes" id="UP000095280"/>
    </source>
</evidence>
<dbReference type="SUPFAM" id="SSF103506">
    <property type="entry name" value="Mitochondrial carrier"/>
    <property type="match status" value="1"/>
</dbReference>
<sequence>LATLASAAVAGNTTHCESESVWFVFPSLLPIPLTAVPRLPAPASSSAVQSMPSAVKDQSGPGGFPVIELYQLDKRKFFPLSTVGSLTVQVVTYPLTLLRTRLQLQEGHKVYRGLLHCFRTVLGQEGVQGLYAGFWVKNFQVLSSVMYAYTYERVREDTRGMSPTMRSFLGGGCASLVSQTVLVPLDVVSQHLQVLSRAPGASSRTLTPICISEAEASTAPGRALAVVRTLYRRNGVAAFYKGYVISIAHFVPNSALWWAFYNFYCDAIGRAAVALMSVGQPGPQDPQQLPPRLPVQLASAPLSGMSSGLITNPIDVVRVRMQVEGLDLPSTLRRLWTEEGAAF</sequence>
<dbReference type="WBParaSite" id="maker-uti_cns_0001684-snap-gene-0.8-mRNA-1">
    <property type="protein sequence ID" value="maker-uti_cns_0001684-snap-gene-0.8-mRNA-1"/>
    <property type="gene ID" value="maker-uti_cns_0001684-snap-gene-0.8"/>
</dbReference>
<accession>A0A1I8GDS3</accession>
<dbReference type="AlphaFoldDB" id="A0A1I8GDS3"/>
<evidence type="ECO:0000256" key="4">
    <source>
        <dbReference type="ARBA" id="ARBA00022692"/>
    </source>
</evidence>
<evidence type="ECO:0000256" key="2">
    <source>
        <dbReference type="ARBA" id="ARBA00006375"/>
    </source>
</evidence>
<feature type="repeat" description="Solcar" evidence="7">
    <location>
        <begin position="76"/>
        <end position="157"/>
    </location>
</feature>
<protein>
    <submittedName>
        <fullName evidence="10">Solute carrier family 25 member 44</fullName>
    </submittedName>
</protein>
<keyword evidence="9" id="KW-1185">Reference proteome</keyword>
<evidence type="ECO:0000256" key="7">
    <source>
        <dbReference type="PROSITE-ProRule" id="PRU00282"/>
    </source>
</evidence>